<reference evidence="3" key="2">
    <citation type="submission" date="2016-01" db="EMBL/GenBank/DDBJ databases">
        <authorList>
            <person name="Poehlein A."/>
            <person name="Schlien K."/>
            <person name="Gottschalk G."/>
            <person name="Buckel W."/>
            <person name="Daniel R."/>
        </authorList>
    </citation>
    <scope>NUCLEOTIDE SEQUENCE [LARGE SCALE GENOMIC DNA]</scope>
    <source>
        <strain evidence="3">X2</strain>
    </source>
</reference>
<proteinExistence type="predicted"/>
<reference evidence="1 3" key="1">
    <citation type="journal article" date="2016" name="Genome Announc.">
        <title>Complete Genome Sequence of the Amino Acid-Fermenting Clostridium propionicum X2 (DSM 1682).</title>
        <authorList>
            <person name="Poehlein A."/>
            <person name="Schlien K."/>
            <person name="Chowdhury N.P."/>
            <person name="Gottschalk G."/>
            <person name="Buckel W."/>
            <person name="Daniel R."/>
        </authorList>
    </citation>
    <scope>NUCLEOTIDE SEQUENCE [LARGE SCALE GENOMIC DNA]</scope>
    <source>
        <strain evidence="1 3">X2</strain>
    </source>
</reference>
<evidence type="ECO:0008006" key="5">
    <source>
        <dbReference type="Google" id="ProtNLM"/>
    </source>
</evidence>
<gene>
    <name evidence="1" type="ORF">CPRO_13550</name>
    <name evidence="2" type="ORF">SAMN02745151_01167</name>
</gene>
<dbReference type="KEGG" id="cpro:CPRO_13550"/>
<name>A0A0X1U7N8_ANAPI</name>
<dbReference type="RefSeq" id="WP_066049371.1">
    <property type="nucleotide sequence ID" value="NZ_CP014223.1"/>
</dbReference>
<sequence length="137" mass="15536">MAVIEELIRQEEDGSISFGNYLMDEKKKVLDFEVKGDLYKVKTYNEITKLEKNGKMLMEVVPGATIHKFSLNEKGAFFMIEGHEDVQLTLEMEPSSEYKILIDDVNVGKVKTNMAGKVTIGVELQNNMPYVKVEKIG</sequence>
<evidence type="ECO:0000313" key="1">
    <source>
        <dbReference type="EMBL" id="AMJ40948.1"/>
    </source>
</evidence>
<reference evidence="2" key="3">
    <citation type="submission" date="2016-11" db="EMBL/GenBank/DDBJ databases">
        <authorList>
            <person name="Varghese N."/>
            <person name="Submissions S."/>
        </authorList>
    </citation>
    <scope>NUCLEOTIDE SEQUENCE</scope>
    <source>
        <strain evidence="2">DSM 1682</strain>
    </source>
</reference>
<dbReference type="Proteomes" id="UP000068026">
    <property type="component" value="Chromosome"/>
</dbReference>
<evidence type="ECO:0000313" key="4">
    <source>
        <dbReference type="Proteomes" id="UP000184204"/>
    </source>
</evidence>
<dbReference type="EMBL" id="FQUA01000004">
    <property type="protein sequence ID" value="SHE59528.1"/>
    <property type="molecule type" value="Genomic_DNA"/>
</dbReference>
<accession>A0A0X1U7N8</accession>
<protein>
    <recommendedName>
        <fullName evidence="5">Endosialidase</fullName>
    </recommendedName>
</protein>
<dbReference type="EMBL" id="CP014223">
    <property type="protein sequence ID" value="AMJ40948.1"/>
    <property type="molecule type" value="Genomic_DNA"/>
</dbReference>
<dbReference type="AlphaFoldDB" id="A0A0X1U7N8"/>
<evidence type="ECO:0000313" key="2">
    <source>
        <dbReference type="EMBL" id="SHE59528.1"/>
    </source>
</evidence>
<keyword evidence="3" id="KW-1185">Reference proteome</keyword>
<organism evidence="2 4">
    <name type="scientific">Anaerotignum propionicum DSM 1682</name>
    <dbReference type="NCBI Taxonomy" id="991789"/>
    <lineage>
        <taxon>Bacteria</taxon>
        <taxon>Bacillati</taxon>
        <taxon>Bacillota</taxon>
        <taxon>Clostridia</taxon>
        <taxon>Lachnospirales</taxon>
        <taxon>Anaerotignaceae</taxon>
        <taxon>Anaerotignum</taxon>
    </lineage>
</organism>
<reference evidence="4" key="4">
    <citation type="submission" date="2016-11" db="EMBL/GenBank/DDBJ databases">
        <authorList>
            <person name="Jaros S."/>
            <person name="Januszkiewicz K."/>
            <person name="Wedrychowicz H."/>
        </authorList>
    </citation>
    <scope>NUCLEOTIDE SEQUENCE [LARGE SCALE GENOMIC DNA]</scope>
    <source>
        <strain evidence="4">DSM 1682</strain>
    </source>
</reference>
<evidence type="ECO:0000313" key="3">
    <source>
        <dbReference type="Proteomes" id="UP000068026"/>
    </source>
</evidence>
<dbReference type="OrthoDB" id="1923633at2"/>
<dbReference type="Proteomes" id="UP000184204">
    <property type="component" value="Unassembled WGS sequence"/>
</dbReference>